<accession>A0A2M6WVY1</accession>
<dbReference type="AlphaFoldDB" id="A0A2M6WVY1"/>
<evidence type="ECO:0000313" key="2">
    <source>
        <dbReference type="Proteomes" id="UP000230481"/>
    </source>
</evidence>
<organism evidence="1 2">
    <name type="scientific">Candidatus Campbellbacteria bacterium CG10_big_fil_rev_8_21_14_0_10_35_52</name>
    <dbReference type="NCBI Taxonomy" id="1974527"/>
    <lineage>
        <taxon>Bacteria</taxon>
        <taxon>Candidatus Campbelliibacteriota</taxon>
    </lineage>
</organism>
<proteinExistence type="predicted"/>
<dbReference type="Proteomes" id="UP000230481">
    <property type="component" value="Unassembled WGS sequence"/>
</dbReference>
<sequence length="90" mass="9758">MENTGWVVINESDNGIPGNALGAQLFDPGLSSGIVELLRGTEDGKIYHAMIRQDDGDRAFDLTKDFLLTDTDGNPVSAEFKAIKTVSEEE</sequence>
<evidence type="ECO:0000313" key="1">
    <source>
        <dbReference type="EMBL" id="PIT96969.1"/>
    </source>
</evidence>
<dbReference type="EMBL" id="PFAA01000007">
    <property type="protein sequence ID" value="PIT96969.1"/>
    <property type="molecule type" value="Genomic_DNA"/>
</dbReference>
<comment type="caution">
    <text evidence="1">The sequence shown here is derived from an EMBL/GenBank/DDBJ whole genome shotgun (WGS) entry which is preliminary data.</text>
</comment>
<protein>
    <submittedName>
        <fullName evidence="1">Uncharacterized protein</fullName>
    </submittedName>
</protein>
<gene>
    <name evidence="1" type="ORF">COT82_00280</name>
</gene>
<name>A0A2M6WVY1_9BACT</name>
<reference evidence="2" key="1">
    <citation type="submission" date="2017-09" db="EMBL/GenBank/DDBJ databases">
        <title>Depth-based differentiation of microbial function through sediment-hosted aquifers and enrichment of novel symbionts in the deep terrestrial subsurface.</title>
        <authorList>
            <person name="Probst A.J."/>
            <person name="Ladd B."/>
            <person name="Jarett J.K."/>
            <person name="Geller-Mcgrath D.E."/>
            <person name="Sieber C.M.K."/>
            <person name="Emerson J.B."/>
            <person name="Anantharaman K."/>
            <person name="Thomas B.C."/>
            <person name="Malmstrom R."/>
            <person name="Stieglmeier M."/>
            <person name="Klingl A."/>
            <person name="Woyke T."/>
            <person name="Ryan C.M."/>
            <person name="Banfield J.F."/>
        </authorList>
    </citation>
    <scope>NUCLEOTIDE SEQUENCE [LARGE SCALE GENOMIC DNA]</scope>
</reference>